<accession>A0A1S2Q0C0</accession>
<name>A0A1S2Q0C0_9ACTN</name>
<sequence>MPEACVESWIRCYVHAGSRQLSGSTAASPGLERALAQEQQMRSALDEALEDLAVLNEVLRLTARAQKPE</sequence>
<evidence type="ECO:0000313" key="1">
    <source>
        <dbReference type="EMBL" id="OIJ99055.1"/>
    </source>
</evidence>
<keyword evidence="2" id="KW-1185">Reference proteome</keyword>
<gene>
    <name evidence="1" type="ORF">BIV23_28955</name>
</gene>
<dbReference type="Proteomes" id="UP000179642">
    <property type="component" value="Unassembled WGS sequence"/>
</dbReference>
<dbReference type="AlphaFoldDB" id="A0A1S2Q0C0"/>
<proteinExistence type="predicted"/>
<dbReference type="EMBL" id="MLYO01000052">
    <property type="protein sequence ID" value="OIJ99055.1"/>
    <property type="molecule type" value="Genomic_DNA"/>
</dbReference>
<organism evidence="1 2">
    <name type="scientific">Streptomyces monashensis</name>
    <dbReference type="NCBI Taxonomy" id="1678012"/>
    <lineage>
        <taxon>Bacteria</taxon>
        <taxon>Bacillati</taxon>
        <taxon>Actinomycetota</taxon>
        <taxon>Actinomycetes</taxon>
        <taxon>Kitasatosporales</taxon>
        <taxon>Streptomycetaceae</taxon>
        <taxon>Streptomyces</taxon>
    </lineage>
</organism>
<comment type="caution">
    <text evidence="1">The sequence shown here is derived from an EMBL/GenBank/DDBJ whole genome shotgun (WGS) entry which is preliminary data.</text>
</comment>
<evidence type="ECO:0000313" key="2">
    <source>
        <dbReference type="Proteomes" id="UP000179642"/>
    </source>
</evidence>
<protein>
    <submittedName>
        <fullName evidence="1">Uncharacterized protein</fullName>
    </submittedName>
</protein>
<reference evidence="1 2" key="1">
    <citation type="submission" date="2016-10" db="EMBL/GenBank/DDBJ databases">
        <title>Genome sequence of Streptomyces sp. MUSC 1.</title>
        <authorList>
            <person name="Lee L.-H."/>
            <person name="Ser H.-L."/>
            <person name="Law J.W.-F."/>
        </authorList>
    </citation>
    <scope>NUCLEOTIDE SEQUENCE [LARGE SCALE GENOMIC DNA]</scope>
    <source>
        <strain evidence="1 2">MUSC 1</strain>
    </source>
</reference>